<dbReference type="InterPro" id="IPR006619">
    <property type="entry name" value="PGRP_domain_met/bac"/>
</dbReference>
<dbReference type="CDD" id="cd06583">
    <property type="entry name" value="PGRP"/>
    <property type="match status" value="1"/>
</dbReference>
<dbReference type="Pfam" id="PF01510">
    <property type="entry name" value="Amidase_2"/>
    <property type="match status" value="1"/>
</dbReference>
<evidence type="ECO:0000256" key="2">
    <source>
        <dbReference type="SAM" id="MobiDB-lite"/>
    </source>
</evidence>
<sequence>MVLHPLASFVLRPRRGIVLLAAVMIMPASLGCSHRRTSMRPVMMSPRFQVNRPVLLPNDCPSGNCGGSTMGSSQTTVETSPTIVPSPAPSLLDSVTPPLDAPLSPRIDEPVSPAGMSPPRPNAVPDEPTLELTPANEAPTAAPGPSSSLTPNRGASRKTPSTTQGTGRRNLFGRPREASLRERLRPFVNDPDDLFTPPKADRPWKYVVMHHSSHASGGLNEIDREHRKVLGWEGCGYHFVIGNGTGSPDGQVEVAQRWSNQKHGVHCRDGKTSEVNEYGIGICLVGDLDNAGPTPRQIEAAKALVDYLGDRYQIADDRIGTHTTLAASPTACPGKHFPTQAIMGSRNYAQR</sequence>
<dbReference type="GO" id="GO:0008270">
    <property type="term" value="F:zinc ion binding"/>
    <property type="evidence" value="ECO:0007669"/>
    <property type="project" value="InterPro"/>
</dbReference>
<feature type="region of interest" description="Disordered" evidence="2">
    <location>
        <begin position="59"/>
        <end position="178"/>
    </location>
</feature>
<dbReference type="GO" id="GO:0008745">
    <property type="term" value="F:N-acetylmuramoyl-L-alanine amidase activity"/>
    <property type="evidence" value="ECO:0007669"/>
    <property type="project" value="UniProtKB-EC"/>
</dbReference>
<dbReference type="InterPro" id="IPR015510">
    <property type="entry name" value="PGRP"/>
</dbReference>
<feature type="domain" description="Peptidoglycan recognition protein family" evidence="4">
    <location>
        <begin position="186"/>
        <end position="321"/>
    </location>
</feature>
<evidence type="ECO:0000256" key="1">
    <source>
        <dbReference type="ARBA" id="ARBA00007553"/>
    </source>
</evidence>
<dbReference type="GO" id="GO:0009253">
    <property type="term" value="P:peptidoglycan catabolic process"/>
    <property type="evidence" value="ECO:0007669"/>
    <property type="project" value="InterPro"/>
</dbReference>
<organism evidence="5">
    <name type="scientific">Singulisphaera sp. Ch08</name>
    <dbReference type="NCBI Taxonomy" id="3120278"/>
    <lineage>
        <taxon>Bacteria</taxon>
        <taxon>Pseudomonadati</taxon>
        <taxon>Planctomycetota</taxon>
        <taxon>Planctomycetia</taxon>
        <taxon>Isosphaerales</taxon>
        <taxon>Isosphaeraceae</taxon>
        <taxon>Singulisphaera</taxon>
    </lineage>
</organism>
<dbReference type="AlphaFoldDB" id="A0AAU7CBX8"/>
<feature type="domain" description="N-acetylmuramoyl-L-alanine amidase" evidence="3">
    <location>
        <begin position="192"/>
        <end position="334"/>
    </location>
</feature>
<reference evidence="5" key="1">
    <citation type="submission" date="2024-05" db="EMBL/GenBank/DDBJ databases">
        <title>Planctomycetes of the genus Singulisphaera possess chitinolytic capabilities.</title>
        <authorList>
            <person name="Ivanova A."/>
        </authorList>
    </citation>
    <scope>NUCLEOTIDE SEQUENCE</scope>
    <source>
        <strain evidence="5">Ch08T</strain>
    </source>
</reference>
<dbReference type="InterPro" id="IPR002502">
    <property type="entry name" value="Amidase_domain"/>
</dbReference>
<dbReference type="SMART" id="SM00701">
    <property type="entry name" value="PGRP"/>
    <property type="match status" value="1"/>
</dbReference>
<dbReference type="EMBL" id="CP155447">
    <property type="protein sequence ID" value="XBH02608.1"/>
    <property type="molecule type" value="Genomic_DNA"/>
</dbReference>
<evidence type="ECO:0000259" key="4">
    <source>
        <dbReference type="SMART" id="SM00701"/>
    </source>
</evidence>
<protein>
    <submittedName>
        <fullName evidence="5">N-acetylmuramoyl-L-alanine amidase</fullName>
        <ecNumber evidence="5">3.5.1.28</ecNumber>
    </submittedName>
</protein>
<dbReference type="PANTHER" id="PTHR11022">
    <property type="entry name" value="PEPTIDOGLYCAN RECOGNITION PROTEIN"/>
    <property type="match status" value="1"/>
</dbReference>
<dbReference type="PANTHER" id="PTHR11022:SF41">
    <property type="entry name" value="PEPTIDOGLYCAN-RECOGNITION PROTEIN LC-RELATED"/>
    <property type="match status" value="1"/>
</dbReference>
<dbReference type="RefSeq" id="WP_406695350.1">
    <property type="nucleotide sequence ID" value="NZ_CP155447.1"/>
</dbReference>
<dbReference type="InterPro" id="IPR036505">
    <property type="entry name" value="Amidase/PGRP_sf"/>
</dbReference>
<proteinExistence type="inferred from homology"/>
<evidence type="ECO:0000313" key="5">
    <source>
        <dbReference type="EMBL" id="XBH02608.1"/>
    </source>
</evidence>
<dbReference type="SUPFAM" id="SSF55846">
    <property type="entry name" value="N-acetylmuramoyl-L-alanine amidase-like"/>
    <property type="match status" value="1"/>
</dbReference>
<name>A0AAU7CBX8_9BACT</name>
<gene>
    <name evidence="5" type="ORF">V5E97_30430</name>
</gene>
<feature type="compositionally biased region" description="Polar residues" evidence="2">
    <location>
        <begin position="70"/>
        <end position="83"/>
    </location>
</feature>
<dbReference type="Gene3D" id="3.40.80.10">
    <property type="entry name" value="Peptidoglycan recognition protein-like"/>
    <property type="match status" value="1"/>
</dbReference>
<feature type="compositionally biased region" description="Polar residues" evidence="2">
    <location>
        <begin position="145"/>
        <end position="167"/>
    </location>
</feature>
<dbReference type="EC" id="3.5.1.28" evidence="5"/>
<comment type="similarity">
    <text evidence="1">Belongs to the N-acetylmuramoyl-L-alanine amidase 2 family.</text>
</comment>
<accession>A0AAU7CBX8</accession>
<evidence type="ECO:0000259" key="3">
    <source>
        <dbReference type="SMART" id="SM00644"/>
    </source>
</evidence>
<keyword evidence="5" id="KW-0378">Hydrolase</keyword>
<dbReference type="SMART" id="SM00644">
    <property type="entry name" value="Ami_2"/>
    <property type="match status" value="1"/>
</dbReference>